<dbReference type="SUPFAM" id="SSF52343">
    <property type="entry name" value="Ferredoxin reductase-like, C-terminal NADP-linked domain"/>
    <property type="match status" value="1"/>
</dbReference>
<reference evidence="4 5" key="1">
    <citation type="submission" date="2024-04" db="EMBL/GenBank/DDBJ databases">
        <title>Novel species of the genus Ideonella isolated from streams.</title>
        <authorList>
            <person name="Lu H."/>
        </authorList>
    </citation>
    <scope>NUCLEOTIDE SEQUENCE [LARGE SCALE GENOMIC DNA]</scope>
    <source>
        <strain evidence="4 5">DXS29W</strain>
    </source>
</reference>
<feature type="domain" description="FAD-binding FR-type" evidence="3">
    <location>
        <begin position="328"/>
        <end position="430"/>
    </location>
</feature>
<evidence type="ECO:0000259" key="2">
    <source>
        <dbReference type="PROSITE" id="PS51085"/>
    </source>
</evidence>
<organism evidence="4 5">
    <name type="scientific">Ideonella lacteola</name>
    <dbReference type="NCBI Taxonomy" id="2984193"/>
    <lineage>
        <taxon>Bacteria</taxon>
        <taxon>Pseudomonadati</taxon>
        <taxon>Pseudomonadota</taxon>
        <taxon>Betaproteobacteria</taxon>
        <taxon>Burkholderiales</taxon>
        <taxon>Sphaerotilaceae</taxon>
        <taxon>Ideonella</taxon>
    </lineage>
</organism>
<dbReference type="InterPro" id="IPR036010">
    <property type="entry name" value="2Fe-2S_ferredoxin-like_sf"/>
</dbReference>
<feature type="region of interest" description="Disordered" evidence="1">
    <location>
        <begin position="567"/>
        <end position="602"/>
    </location>
</feature>
<feature type="compositionally biased region" description="Pro residues" evidence="1">
    <location>
        <begin position="582"/>
        <end position="594"/>
    </location>
</feature>
<dbReference type="PROSITE" id="PS51085">
    <property type="entry name" value="2FE2S_FER_2"/>
    <property type="match status" value="1"/>
</dbReference>
<dbReference type="InterPro" id="IPR011576">
    <property type="entry name" value="Pyridox_Oxase_N"/>
</dbReference>
<dbReference type="Gene3D" id="3.40.50.80">
    <property type="entry name" value="Nucleotide-binding domain of ferredoxin-NADP reductase (FNR) module"/>
    <property type="match status" value="1"/>
</dbReference>
<dbReference type="PANTHER" id="PTHR42815">
    <property type="entry name" value="FAD-BINDING, PUTATIVE (AFU_ORTHOLOGUE AFUA_6G07600)-RELATED"/>
    <property type="match status" value="1"/>
</dbReference>
<dbReference type="Pfam" id="PF00111">
    <property type="entry name" value="Fer2"/>
    <property type="match status" value="1"/>
</dbReference>
<sequence length="692" mass="74783">MNTPLSRQDDPFHAGERAVHDRLGIRERVLAVGQRVIRTAMPEQHQRFFEQLPFMLVGSVDPAGRTWASVLVGPPGFVQAPTAQRLDFRARAIPGDPLADGLVEGASLGFLGIELHTRRRNRVNGRVVASDAQGFSLAVEQSVGNCPQYIQGREMQWVRDAADLRPRSIEAVSRLDGDARRLIDQADTLFIATQAPGGGADVSHRGGRPGFVKMEDDGSLLVPDFAGNSFFMTLGNLQLNPRAGLLFIDFEHGSLLTLTGTAEVVWDGDALKTFDGAERAWRFRLETGWWLRGALPLRWAYRDESPHSAITGTWAESEARLAAQRLSATWRPYRVTRIVDESALIRSFHLAPADGGAVPPFLAGQHLPIRLVTPAGTELRRTYTLSQAPSDAGLRLSVKREGAASRHLHDQVREGDTIHALGPRGAFTIDASLRRPAVLIGAGVGITPMVAFARHLVTEGFRARRTRPMHLIQVAHSEAHRAFGAELQALAERAGGAMRLHLVLGDLAGAPAHAHPGPLTVEQLKQWLPFDDHEFFLCGPAGFMQAIYDGLRDLGVRDERIRAESFGPSSLKRRLDGAPIAPAAPPPPAPPAPPAGRADRADPADRATISFMRTGAVVPWAPEDGTLLELAESSGLNPPFSCRAGHCGSCTTRLAAGRVTYAEPIAWPVGDGEVLLCCARPAAGSETIALDL</sequence>
<dbReference type="PROSITE" id="PS51384">
    <property type="entry name" value="FAD_FR"/>
    <property type="match status" value="1"/>
</dbReference>
<feature type="domain" description="2Fe-2S ferredoxin-type" evidence="2">
    <location>
        <begin position="607"/>
        <end position="692"/>
    </location>
</feature>
<dbReference type="RefSeq" id="WP_341424139.1">
    <property type="nucleotide sequence ID" value="NZ_JBBUTG010000001.1"/>
</dbReference>
<dbReference type="Proteomes" id="UP001371218">
    <property type="component" value="Unassembled WGS sequence"/>
</dbReference>
<dbReference type="SUPFAM" id="SSF63380">
    <property type="entry name" value="Riboflavin synthase domain-like"/>
    <property type="match status" value="1"/>
</dbReference>
<name>A0ABU9BLI5_9BURK</name>
<dbReference type="InterPro" id="IPR017938">
    <property type="entry name" value="Riboflavin_synthase-like_b-brl"/>
</dbReference>
<dbReference type="Pfam" id="PF01243">
    <property type="entry name" value="PNPOx_N"/>
    <property type="match status" value="1"/>
</dbReference>
<dbReference type="InterPro" id="IPR001041">
    <property type="entry name" value="2Fe-2S_ferredoxin-type"/>
</dbReference>
<dbReference type="InterPro" id="IPR001433">
    <property type="entry name" value="OxRdtase_FAD/NAD-bd"/>
</dbReference>
<dbReference type="InterPro" id="IPR006058">
    <property type="entry name" value="2Fe2S_fd_BS"/>
</dbReference>
<dbReference type="Gene3D" id="2.40.30.10">
    <property type="entry name" value="Translation factors"/>
    <property type="match status" value="1"/>
</dbReference>
<dbReference type="InterPro" id="IPR012675">
    <property type="entry name" value="Beta-grasp_dom_sf"/>
</dbReference>
<dbReference type="Pfam" id="PF00970">
    <property type="entry name" value="FAD_binding_6"/>
    <property type="match status" value="1"/>
</dbReference>
<dbReference type="CDD" id="cd00207">
    <property type="entry name" value="fer2"/>
    <property type="match status" value="1"/>
</dbReference>
<dbReference type="InterPro" id="IPR017927">
    <property type="entry name" value="FAD-bd_FR_type"/>
</dbReference>
<gene>
    <name evidence="4" type="ORF">AACH06_03135</name>
</gene>
<comment type="caution">
    <text evidence="4">The sequence shown here is derived from an EMBL/GenBank/DDBJ whole genome shotgun (WGS) entry which is preliminary data.</text>
</comment>
<accession>A0ABU9BLI5</accession>
<dbReference type="InterPro" id="IPR012349">
    <property type="entry name" value="Split_barrel_FMN-bd"/>
</dbReference>
<dbReference type="PANTHER" id="PTHR42815:SF2">
    <property type="entry name" value="FAD-BINDING, PUTATIVE (AFU_ORTHOLOGUE AFUA_6G07600)-RELATED"/>
    <property type="match status" value="1"/>
</dbReference>
<dbReference type="Gene3D" id="2.30.110.10">
    <property type="entry name" value="Electron Transport, Fmn-binding Protein, Chain A"/>
    <property type="match status" value="1"/>
</dbReference>
<evidence type="ECO:0000256" key="1">
    <source>
        <dbReference type="SAM" id="MobiDB-lite"/>
    </source>
</evidence>
<dbReference type="PROSITE" id="PS00197">
    <property type="entry name" value="2FE2S_FER_1"/>
    <property type="match status" value="1"/>
</dbReference>
<evidence type="ECO:0000313" key="5">
    <source>
        <dbReference type="Proteomes" id="UP001371218"/>
    </source>
</evidence>
<dbReference type="EMBL" id="JBBUTG010000001">
    <property type="protein sequence ID" value="MEK8029805.1"/>
    <property type="molecule type" value="Genomic_DNA"/>
</dbReference>
<dbReference type="SUPFAM" id="SSF54292">
    <property type="entry name" value="2Fe-2S ferredoxin-like"/>
    <property type="match status" value="1"/>
</dbReference>
<dbReference type="InterPro" id="IPR008333">
    <property type="entry name" value="Cbr1-like_FAD-bd_dom"/>
</dbReference>
<dbReference type="InterPro" id="IPR039261">
    <property type="entry name" value="FNR_nucleotide-bd"/>
</dbReference>
<evidence type="ECO:0000313" key="4">
    <source>
        <dbReference type="EMBL" id="MEK8029805.1"/>
    </source>
</evidence>
<dbReference type="SUPFAM" id="SSF50475">
    <property type="entry name" value="FMN-binding split barrel"/>
    <property type="match status" value="1"/>
</dbReference>
<dbReference type="Gene3D" id="3.10.20.30">
    <property type="match status" value="1"/>
</dbReference>
<dbReference type="Pfam" id="PF00175">
    <property type="entry name" value="NAD_binding_1"/>
    <property type="match status" value="1"/>
</dbReference>
<keyword evidence="5" id="KW-1185">Reference proteome</keyword>
<protein>
    <submittedName>
        <fullName evidence="4">Pyridoxamine 5'-phosphate oxidase family protein</fullName>
    </submittedName>
</protein>
<proteinExistence type="predicted"/>
<dbReference type="PRINTS" id="PR00409">
    <property type="entry name" value="PHDIOXRDTASE"/>
</dbReference>
<evidence type="ECO:0000259" key="3">
    <source>
        <dbReference type="PROSITE" id="PS51384"/>
    </source>
</evidence>
<dbReference type="CDD" id="cd06184">
    <property type="entry name" value="flavohem_like_fad_nad_binding"/>
    <property type="match status" value="1"/>
</dbReference>